<dbReference type="Proteomes" id="UP000242875">
    <property type="component" value="Unassembled WGS sequence"/>
</dbReference>
<accession>A0A261Y672</accession>
<sequence length="135" mass="15387">MSTIGRTIKNLMKVGPANAWRQMNHISDTKAGTLVGIDALGNKYFENTVDEYYGRERWVEFASDKHAEASEIPPEWHMWMSKMSQEPPTAIDLNRPKFEIPFTPNLTGTRGAYKPYNTMLPKVDAWEPSVKARGQ</sequence>
<keyword evidence="2" id="KW-0496">Mitochondrion</keyword>
<dbReference type="PANTHER" id="PTHR12910">
    <property type="entry name" value="NADH-UBIQUINONE OXIDOREDUCTASE SUBUNIT B17.2"/>
    <property type="match status" value="1"/>
</dbReference>
<organism evidence="3 4">
    <name type="scientific">Bifiguratus adelaidae</name>
    <dbReference type="NCBI Taxonomy" id="1938954"/>
    <lineage>
        <taxon>Eukaryota</taxon>
        <taxon>Fungi</taxon>
        <taxon>Fungi incertae sedis</taxon>
        <taxon>Mucoromycota</taxon>
        <taxon>Mucoromycotina</taxon>
        <taxon>Endogonomycetes</taxon>
        <taxon>Endogonales</taxon>
        <taxon>Endogonales incertae sedis</taxon>
        <taxon>Bifiguratus</taxon>
    </lineage>
</organism>
<dbReference type="GO" id="GO:0005743">
    <property type="term" value="C:mitochondrial inner membrane"/>
    <property type="evidence" value="ECO:0007669"/>
    <property type="project" value="UniProtKB-SubCell"/>
</dbReference>
<comment type="function">
    <text evidence="2">Accessory subunit of the mitochondrial membrane respiratory chain NADH dehydrogenase (Complex I), that is believed not to be involved in catalysis. Complex I functions in the transfer of electrons from NADH to the respiratory chain. The immediate electron acceptor for the enzyme is believed to be ubiquinone.</text>
</comment>
<comment type="caution">
    <text evidence="3">The sequence shown here is derived from an EMBL/GenBank/DDBJ whole genome shotgun (WGS) entry which is preliminary data.</text>
</comment>
<dbReference type="GO" id="GO:0006979">
    <property type="term" value="P:response to oxidative stress"/>
    <property type="evidence" value="ECO:0007669"/>
    <property type="project" value="TreeGrafter"/>
</dbReference>
<evidence type="ECO:0000256" key="2">
    <source>
        <dbReference type="RuleBase" id="RU363103"/>
    </source>
</evidence>
<dbReference type="AlphaFoldDB" id="A0A261Y672"/>
<comment type="subcellular location">
    <subcellularLocation>
        <location evidence="2">Mitochondrion inner membrane</location>
        <topology evidence="2">Peripheral membrane protein</topology>
        <orientation evidence="2">Matrix side</orientation>
    </subcellularLocation>
</comment>
<evidence type="ECO:0000313" key="3">
    <source>
        <dbReference type="EMBL" id="OZJ06078.1"/>
    </source>
</evidence>
<evidence type="ECO:0000313" key="4">
    <source>
        <dbReference type="Proteomes" id="UP000242875"/>
    </source>
</evidence>
<dbReference type="OrthoDB" id="274641at2759"/>
<keyword evidence="2" id="KW-0813">Transport</keyword>
<comment type="similarity">
    <text evidence="1 2">Belongs to the complex I NDUFA12 subunit family.</text>
</comment>
<keyword evidence="2" id="KW-0679">Respiratory chain</keyword>
<dbReference type="InterPro" id="IPR007763">
    <property type="entry name" value="NDUFA12"/>
</dbReference>
<keyword evidence="2" id="KW-0999">Mitochondrion inner membrane</keyword>
<name>A0A261Y672_9FUNG</name>
<keyword evidence="2" id="KW-0472">Membrane</keyword>
<reference evidence="3 4" key="1">
    <citation type="journal article" date="2017" name="Mycologia">
        <title>Bifiguratus adelaidae, gen. et sp. nov., a new member of Mucoromycotina in endophytic and soil-dwelling habitats.</title>
        <authorList>
            <person name="Torres-Cruz T.J."/>
            <person name="Billingsley Tobias T.L."/>
            <person name="Almatruk M."/>
            <person name="Hesse C."/>
            <person name="Kuske C.R."/>
            <person name="Desiro A."/>
            <person name="Benucci G.M."/>
            <person name="Bonito G."/>
            <person name="Stajich J.E."/>
            <person name="Dunlap C."/>
            <person name="Arnold A.E."/>
            <person name="Porras-Alfaro A."/>
        </authorList>
    </citation>
    <scope>NUCLEOTIDE SEQUENCE [LARGE SCALE GENOMIC DNA]</scope>
    <source>
        <strain evidence="3 4">AZ0501</strain>
    </source>
</reference>
<protein>
    <recommendedName>
        <fullName evidence="2">NADH dehydrogenase [ubiquinone] 1 alpha subcomplex subunit</fullName>
    </recommendedName>
</protein>
<dbReference type="EMBL" id="MVBO01000007">
    <property type="protein sequence ID" value="OZJ06078.1"/>
    <property type="molecule type" value="Genomic_DNA"/>
</dbReference>
<keyword evidence="4" id="KW-1185">Reference proteome</keyword>
<keyword evidence="2" id="KW-0249">Electron transport</keyword>
<proteinExistence type="inferred from homology"/>
<dbReference type="GO" id="GO:0045271">
    <property type="term" value="C:respiratory chain complex I"/>
    <property type="evidence" value="ECO:0007669"/>
    <property type="project" value="InterPro"/>
</dbReference>
<dbReference type="PANTHER" id="PTHR12910:SF2">
    <property type="entry name" value="NADH DEHYDROGENASE [UBIQUINONE] 1 ALPHA SUBCOMPLEX SUBUNIT 12"/>
    <property type="match status" value="1"/>
</dbReference>
<gene>
    <name evidence="3" type="ORF">BZG36_01113</name>
</gene>
<evidence type="ECO:0000256" key="1">
    <source>
        <dbReference type="ARBA" id="ARBA00007355"/>
    </source>
</evidence>
<dbReference type="Pfam" id="PF05071">
    <property type="entry name" value="NDUFA12"/>
    <property type="match status" value="1"/>
</dbReference>